<dbReference type="OrthoDB" id="9805924at2"/>
<evidence type="ECO:0000256" key="2">
    <source>
        <dbReference type="ARBA" id="ARBA00023315"/>
    </source>
</evidence>
<organism evidence="4 5">
    <name type="scientific">Klebsiella aerogenes (strain ATCC 13048 / DSM 30053 / CCUG 1429 / JCM 1235 / KCTC 2190 / NBRC 13534 / NCIMB 10102 / NCTC 10006 / CDC 819-56)</name>
    <name type="common">Enterobacter aerogenes</name>
    <dbReference type="NCBI Taxonomy" id="1028307"/>
    <lineage>
        <taxon>Bacteria</taxon>
        <taxon>Pseudomonadati</taxon>
        <taxon>Pseudomonadota</taxon>
        <taxon>Gammaproteobacteria</taxon>
        <taxon>Enterobacterales</taxon>
        <taxon>Enterobacteriaceae</taxon>
        <taxon>Klebsiella/Raoultella group</taxon>
        <taxon>Klebsiella</taxon>
    </lineage>
</organism>
<keyword evidence="5" id="KW-1185">Reference proteome</keyword>
<dbReference type="Proteomes" id="UP000008881">
    <property type="component" value="Chromosome"/>
</dbReference>
<dbReference type="InterPro" id="IPR016181">
    <property type="entry name" value="Acyl_CoA_acyltransferase"/>
</dbReference>
<reference evidence="4 5" key="1">
    <citation type="journal article" date="2012" name="J. Bacteriol.">
        <title>Complete genome sequence of Enterobacter aerogenes KCTC 2190.</title>
        <authorList>
            <person name="Shin S.H."/>
            <person name="Kim S."/>
            <person name="Kim J.Y."/>
            <person name="Lee S."/>
            <person name="Um Y."/>
            <person name="Oh M.K."/>
            <person name="Kim Y.R."/>
            <person name="Lee J."/>
            <person name="Yang K.S."/>
        </authorList>
    </citation>
    <scope>NUCLEOTIDE SEQUENCE [LARGE SCALE GENOMIC DNA]</scope>
    <source>
        <strain evidence="4 5">KCTC 2190</strain>
    </source>
</reference>
<protein>
    <submittedName>
        <fullName evidence="4">Acetyltransferase, GNAT family protein</fullName>
    </submittedName>
</protein>
<dbReference type="SUPFAM" id="SSF55729">
    <property type="entry name" value="Acyl-CoA N-acyltransferases (Nat)"/>
    <property type="match status" value="1"/>
</dbReference>
<gene>
    <name evidence="4" type="ordered locus">EAE_18650</name>
</gene>
<keyword evidence="1 4" id="KW-0808">Transferase</keyword>
<dbReference type="KEGG" id="eae:EAE_18650"/>
<dbReference type="EMBL" id="CP002824">
    <property type="protein sequence ID" value="AEG98637.1"/>
    <property type="molecule type" value="Genomic_DNA"/>
</dbReference>
<dbReference type="GeneID" id="93311916"/>
<dbReference type="AlphaFoldDB" id="A0A0H3FWD8"/>
<feature type="domain" description="N-acetyltransferase" evidence="3">
    <location>
        <begin position="3"/>
        <end position="146"/>
    </location>
</feature>
<keyword evidence="2" id="KW-0012">Acyltransferase</keyword>
<sequence>MNIDIREPTDRDYSAWRALWEGYTQFYNSPQPETVTEHTWRRLLDPQSPVIGRVAVVEGEVLGFAICVLHEGTWVTTPICYLEDLFVAPKARGRGVARTLIRTLQAEGKIQGWSRLYWHTRHDNPARRLYDEFTPADDYVRYLMKL</sequence>
<name>A0A0H3FWD8_KLEAK</name>
<evidence type="ECO:0000256" key="1">
    <source>
        <dbReference type="ARBA" id="ARBA00022679"/>
    </source>
</evidence>
<dbReference type="eggNOG" id="COG0456">
    <property type="taxonomic scope" value="Bacteria"/>
</dbReference>
<evidence type="ECO:0000259" key="3">
    <source>
        <dbReference type="PROSITE" id="PS51186"/>
    </source>
</evidence>
<dbReference type="HOGENOM" id="CLU_013985_32_1_6"/>
<dbReference type="GO" id="GO:0016747">
    <property type="term" value="F:acyltransferase activity, transferring groups other than amino-acyl groups"/>
    <property type="evidence" value="ECO:0007669"/>
    <property type="project" value="InterPro"/>
</dbReference>
<evidence type="ECO:0000313" key="5">
    <source>
        <dbReference type="Proteomes" id="UP000008881"/>
    </source>
</evidence>
<dbReference type="InterPro" id="IPR050832">
    <property type="entry name" value="Bact_Acetyltransf"/>
</dbReference>
<dbReference type="PANTHER" id="PTHR43877">
    <property type="entry name" value="AMINOALKYLPHOSPHONATE N-ACETYLTRANSFERASE-RELATED-RELATED"/>
    <property type="match status" value="1"/>
</dbReference>
<dbReference type="Gene3D" id="3.40.630.30">
    <property type="match status" value="1"/>
</dbReference>
<proteinExistence type="predicted"/>
<dbReference type="PROSITE" id="PS51186">
    <property type="entry name" value="GNAT"/>
    <property type="match status" value="1"/>
</dbReference>
<dbReference type="InterPro" id="IPR000182">
    <property type="entry name" value="GNAT_dom"/>
</dbReference>
<dbReference type="CDD" id="cd04301">
    <property type="entry name" value="NAT_SF"/>
    <property type="match status" value="1"/>
</dbReference>
<evidence type="ECO:0000313" key="4">
    <source>
        <dbReference type="EMBL" id="AEG98637.1"/>
    </source>
</evidence>
<accession>A0A0H3FWD8</accession>
<dbReference type="PATRIC" id="fig|1028307.3.peg.3727"/>
<dbReference type="RefSeq" id="WP_015705329.1">
    <property type="nucleotide sequence ID" value="NC_015663.1"/>
</dbReference>
<dbReference type="Pfam" id="PF00583">
    <property type="entry name" value="Acetyltransf_1"/>
    <property type="match status" value="1"/>
</dbReference>